<evidence type="ECO:0000313" key="2">
    <source>
        <dbReference type="EMBL" id="EKM60544.1"/>
    </source>
</evidence>
<dbReference type="InParanoid" id="K5WMV5"/>
<dbReference type="KEGG" id="pco:PHACADRAFT_189669"/>
<dbReference type="AlphaFoldDB" id="K5WMV5"/>
<reference evidence="2 3" key="1">
    <citation type="journal article" date="2012" name="BMC Genomics">
        <title>Comparative genomics of the white-rot fungi, Phanerochaete carnosa and P. chrysosporium, to elucidate the genetic basis of the distinct wood types they colonize.</title>
        <authorList>
            <person name="Suzuki H."/>
            <person name="MacDonald J."/>
            <person name="Syed K."/>
            <person name="Salamov A."/>
            <person name="Hori C."/>
            <person name="Aerts A."/>
            <person name="Henrissat B."/>
            <person name="Wiebenga A."/>
            <person name="vanKuyk P.A."/>
            <person name="Barry K."/>
            <person name="Lindquist E."/>
            <person name="LaButti K."/>
            <person name="Lapidus A."/>
            <person name="Lucas S."/>
            <person name="Coutinho P."/>
            <person name="Gong Y."/>
            <person name="Samejima M."/>
            <person name="Mahadevan R."/>
            <person name="Abou-Zaid M."/>
            <person name="de Vries R.P."/>
            <person name="Igarashi K."/>
            <person name="Yadav J.S."/>
            <person name="Grigoriev I.V."/>
            <person name="Master E.R."/>
        </authorList>
    </citation>
    <scope>NUCLEOTIDE SEQUENCE [LARGE SCALE GENOMIC DNA]</scope>
    <source>
        <strain evidence="2 3">HHB-10118-sp</strain>
    </source>
</reference>
<dbReference type="SUPFAM" id="SSF51556">
    <property type="entry name" value="Metallo-dependent hydrolases"/>
    <property type="match status" value="1"/>
</dbReference>
<dbReference type="Gene3D" id="2.30.40.10">
    <property type="entry name" value="Urease, subunit C, domain 1"/>
    <property type="match status" value="1"/>
</dbReference>
<proteinExistence type="predicted"/>
<dbReference type="STRING" id="650164.K5WMV5"/>
<dbReference type="Pfam" id="PF01979">
    <property type="entry name" value="Amidohydro_1"/>
    <property type="match status" value="1"/>
</dbReference>
<evidence type="ECO:0000259" key="1">
    <source>
        <dbReference type="Pfam" id="PF01979"/>
    </source>
</evidence>
<dbReference type="EMBL" id="JH930468">
    <property type="protein sequence ID" value="EKM60544.1"/>
    <property type="molecule type" value="Genomic_DNA"/>
</dbReference>
<dbReference type="InterPro" id="IPR011059">
    <property type="entry name" value="Metal-dep_hydrolase_composite"/>
</dbReference>
<dbReference type="PANTHER" id="PTHR43135">
    <property type="entry name" value="ALPHA-D-RIBOSE 1-METHYLPHOSPHONATE 5-TRIPHOSPHATE DIPHOSPHATASE"/>
    <property type="match status" value="1"/>
</dbReference>
<dbReference type="Gene3D" id="3.20.20.140">
    <property type="entry name" value="Metal-dependent hydrolases"/>
    <property type="match status" value="1"/>
</dbReference>
<dbReference type="HOGENOM" id="CLU_023620_1_1_1"/>
<dbReference type="GO" id="GO:0016810">
    <property type="term" value="F:hydrolase activity, acting on carbon-nitrogen (but not peptide) bonds"/>
    <property type="evidence" value="ECO:0007669"/>
    <property type="project" value="InterPro"/>
</dbReference>
<sequence>MNIVAGKLFDSYTGDLVENQLITVSSDLGLILKVDKYEDKKEWFEERGIDLKDDSTIDLRGQTVLPGFVDTHVHMFLHSYSETSWTDQVTRESLAERTIRATTHARRTLMAGYTSVRDLGTEGAQDADLALRKCLSGPNPIAVGPRYFTANRAIVATGSYGPKNPLYPDRDGVEGVIGAEVADGEVECAKAVRRQIGAGADWIKIYADYRIRANMLDVSPAVAAASIGSFTDSEISTMITEAHRLGVKIVAHAQDAETLRRLTADANLHVDSIEHGFDMLALLQDVQEQGCLFPVRSTSTAAMTLPLFWNPTLAVFYSSAGQHSVAWQRAVQSFQLFLQKRPRDIRIACGGDTGAFAHGDNALEMKLMVQLGAGWRETLQWATLAGWKCVRSMRWEGREGAARLARVEQLQEDARIVGDNEVPFGAVRKGFAADIIATTGDFEKNFTSAVDKGSISFVMKGGKVFKRDGKEVA</sequence>
<dbReference type="InterPro" id="IPR051781">
    <property type="entry name" value="Metallo-dep_Hydrolase"/>
</dbReference>
<organism evidence="2 3">
    <name type="scientific">Phanerochaete carnosa (strain HHB-10118-sp)</name>
    <name type="common">White-rot fungus</name>
    <name type="synonym">Peniophora carnosa</name>
    <dbReference type="NCBI Taxonomy" id="650164"/>
    <lineage>
        <taxon>Eukaryota</taxon>
        <taxon>Fungi</taxon>
        <taxon>Dikarya</taxon>
        <taxon>Basidiomycota</taxon>
        <taxon>Agaricomycotina</taxon>
        <taxon>Agaricomycetes</taxon>
        <taxon>Polyporales</taxon>
        <taxon>Phanerochaetaceae</taxon>
        <taxon>Phanerochaete</taxon>
    </lineage>
</organism>
<dbReference type="PANTHER" id="PTHR43135:SF3">
    <property type="entry name" value="ALPHA-D-RIBOSE 1-METHYLPHOSPHONATE 5-TRIPHOSPHATE DIPHOSPHATASE"/>
    <property type="match status" value="1"/>
</dbReference>
<dbReference type="SUPFAM" id="SSF51338">
    <property type="entry name" value="Composite domain of metallo-dependent hydrolases"/>
    <property type="match status" value="1"/>
</dbReference>
<keyword evidence="3" id="KW-1185">Reference proteome</keyword>
<gene>
    <name evidence="2" type="ORF">PHACADRAFT_189669</name>
</gene>
<dbReference type="RefSeq" id="XP_007389998.1">
    <property type="nucleotide sequence ID" value="XM_007389936.1"/>
</dbReference>
<evidence type="ECO:0000313" key="3">
    <source>
        <dbReference type="Proteomes" id="UP000008370"/>
    </source>
</evidence>
<name>K5WMV5_PHACS</name>
<accession>K5WMV5</accession>
<dbReference type="InterPro" id="IPR032466">
    <property type="entry name" value="Metal_Hydrolase"/>
</dbReference>
<feature type="domain" description="Amidohydrolase-related" evidence="1">
    <location>
        <begin position="63"/>
        <end position="390"/>
    </location>
</feature>
<dbReference type="Proteomes" id="UP000008370">
    <property type="component" value="Unassembled WGS sequence"/>
</dbReference>
<dbReference type="GeneID" id="18910615"/>
<dbReference type="OrthoDB" id="5595695at2759"/>
<dbReference type="InterPro" id="IPR006680">
    <property type="entry name" value="Amidohydro-rel"/>
</dbReference>
<protein>
    <recommendedName>
        <fullName evidence="1">Amidohydrolase-related domain-containing protein</fullName>
    </recommendedName>
</protein>